<keyword evidence="3" id="KW-1185">Reference proteome</keyword>
<accession>K1LHU0</accession>
<organism evidence="2 3">
    <name type="scientific">Cecembia lonarensis (strain CCUG 58316 / KCTC 22772 / LW9)</name>
    <dbReference type="NCBI Taxonomy" id="1225176"/>
    <lineage>
        <taxon>Bacteria</taxon>
        <taxon>Pseudomonadati</taxon>
        <taxon>Bacteroidota</taxon>
        <taxon>Cytophagia</taxon>
        <taxon>Cytophagales</taxon>
        <taxon>Cyclobacteriaceae</taxon>
        <taxon>Cecembia</taxon>
    </lineage>
</organism>
<protein>
    <recommendedName>
        <fullName evidence="4">TonB-linked outer membrane protein, SusC/RagA family</fullName>
    </recommendedName>
</protein>
<dbReference type="SUPFAM" id="SSF49464">
    <property type="entry name" value="Carboxypeptidase regulatory domain-like"/>
    <property type="match status" value="1"/>
</dbReference>
<keyword evidence="1" id="KW-0732">Signal</keyword>
<dbReference type="RefSeq" id="WP_009184611.1">
    <property type="nucleotide sequence ID" value="NZ_AMGM01000018.1"/>
</dbReference>
<proteinExistence type="predicted"/>
<dbReference type="InterPro" id="IPR008969">
    <property type="entry name" value="CarboxyPept-like_regulatory"/>
</dbReference>
<evidence type="ECO:0000256" key="1">
    <source>
        <dbReference type="SAM" id="SignalP"/>
    </source>
</evidence>
<dbReference type="EMBL" id="AMGM01000018">
    <property type="protein sequence ID" value="EKB49793.1"/>
    <property type="molecule type" value="Genomic_DNA"/>
</dbReference>
<name>K1LHU0_CECL9</name>
<feature type="chain" id="PRO_5003847627" description="TonB-linked outer membrane protein, SusC/RagA family" evidence="1">
    <location>
        <begin position="21"/>
        <end position="374"/>
    </location>
</feature>
<comment type="caution">
    <text evidence="2">The sequence shown here is derived from an EMBL/GenBank/DDBJ whole genome shotgun (WGS) entry which is preliminary data.</text>
</comment>
<dbReference type="Pfam" id="PF13715">
    <property type="entry name" value="CarbopepD_reg_2"/>
    <property type="match status" value="1"/>
</dbReference>
<dbReference type="Gene3D" id="2.60.40.1120">
    <property type="entry name" value="Carboxypeptidase-like, regulatory domain"/>
    <property type="match status" value="1"/>
</dbReference>
<sequence length="374" mass="43683">MIRLLFWIVIFSFCSSLAQAQGQIRGTLIDGETRAPLPFATVFLANTTLGAVTDTEGTFNITNIPIGEYEIIVSFMGYYPLQQQVVVEEGKILRVELVMTPQVIDLKESLVEDIRDKSWYANLKIFEEYFLGTSMNAKRSKILNPKILIMDDQQKPGHLIVSAREPILIENPNLGYQIRFVLQSFECNPKERRWSYYGYPYFEELEVPARRMNRVAKNRDRAYFGSLTHFLQAVYQDKLEDEGFEVYLVNRLKREDQLYEEVPSEVAVSAREMVLRNEEGNAYFHYRKPIFVKYNNESEETAFSMRFNKRKSLYQTSKFILRVHRIRLEQDGRYFPASGIYTEGYMGWERVGDLMPFGYVPQGETTLQIKSPEN</sequence>
<gene>
    <name evidence="2" type="ORF">B879_01576</name>
</gene>
<feature type="signal peptide" evidence="1">
    <location>
        <begin position="1"/>
        <end position="20"/>
    </location>
</feature>
<dbReference type="Proteomes" id="UP000004478">
    <property type="component" value="Unassembled WGS sequence"/>
</dbReference>
<dbReference type="AlphaFoldDB" id="K1LHU0"/>
<dbReference type="OrthoDB" id="1223654at2"/>
<evidence type="ECO:0008006" key="4">
    <source>
        <dbReference type="Google" id="ProtNLM"/>
    </source>
</evidence>
<reference evidence="2 3" key="1">
    <citation type="journal article" date="2012" name="J. Bacteriol.">
        <title>Draft Genome Sequence of Cecembia lonarensis Strain LW9T, Isolated from Lonar Lake, a Haloalkaline Lake in India.</title>
        <authorList>
            <person name="Shivaji S."/>
            <person name="Ara S."/>
            <person name="Singh A."/>
            <person name="Pinnaka A.K."/>
        </authorList>
    </citation>
    <scope>NUCLEOTIDE SEQUENCE [LARGE SCALE GENOMIC DNA]</scope>
    <source>
        <strain evidence="2 3">LW9</strain>
    </source>
</reference>
<evidence type="ECO:0000313" key="3">
    <source>
        <dbReference type="Proteomes" id="UP000004478"/>
    </source>
</evidence>
<evidence type="ECO:0000313" key="2">
    <source>
        <dbReference type="EMBL" id="EKB49793.1"/>
    </source>
</evidence>